<dbReference type="Gene3D" id="2.60.130.10">
    <property type="entry name" value="Aromatic compound dioxygenase"/>
    <property type="match status" value="1"/>
</dbReference>
<dbReference type="GO" id="GO:0018576">
    <property type="term" value="F:catechol 1,2-dioxygenase activity"/>
    <property type="evidence" value="ECO:0007669"/>
    <property type="project" value="InterPro"/>
</dbReference>
<gene>
    <name evidence="9" type="ORF">B0H67DRAFT_4473</name>
</gene>
<dbReference type="GO" id="GO:0009712">
    <property type="term" value="P:catechol-containing compound metabolic process"/>
    <property type="evidence" value="ECO:0007669"/>
    <property type="project" value="InterPro"/>
</dbReference>
<evidence type="ECO:0000259" key="8">
    <source>
        <dbReference type="Pfam" id="PF04444"/>
    </source>
</evidence>
<dbReference type="Proteomes" id="UP001172102">
    <property type="component" value="Unassembled WGS sequence"/>
</dbReference>
<keyword evidence="6" id="KW-0408">Iron</keyword>
<reference evidence="9" key="1">
    <citation type="submission" date="2023-06" db="EMBL/GenBank/DDBJ databases">
        <title>Genome-scale phylogeny and comparative genomics of the fungal order Sordariales.</title>
        <authorList>
            <consortium name="Lawrence Berkeley National Laboratory"/>
            <person name="Hensen N."/>
            <person name="Bonometti L."/>
            <person name="Westerberg I."/>
            <person name="Brannstrom I.O."/>
            <person name="Guillou S."/>
            <person name="Cros-Aarteil S."/>
            <person name="Calhoun S."/>
            <person name="Haridas S."/>
            <person name="Kuo A."/>
            <person name="Mondo S."/>
            <person name="Pangilinan J."/>
            <person name="Riley R."/>
            <person name="Labutti K."/>
            <person name="Andreopoulos B."/>
            <person name="Lipzen A."/>
            <person name="Chen C."/>
            <person name="Yanf M."/>
            <person name="Daum C."/>
            <person name="Ng V."/>
            <person name="Clum A."/>
            <person name="Steindorff A."/>
            <person name="Ohm R."/>
            <person name="Martin F."/>
            <person name="Silar P."/>
            <person name="Natvig D."/>
            <person name="Lalanne C."/>
            <person name="Gautier V."/>
            <person name="Ament-Velasquez S.L."/>
            <person name="Kruys A."/>
            <person name="Hutchinson M.I."/>
            <person name="Powell A.J."/>
            <person name="Barry K."/>
            <person name="Miller A.N."/>
            <person name="Grigoriev I.V."/>
            <person name="Debuchy R."/>
            <person name="Gladieux P."/>
            <person name="Thoren M.H."/>
            <person name="Johannesson H."/>
        </authorList>
    </citation>
    <scope>NUCLEOTIDE SEQUENCE</scope>
    <source>
        <strain evidence="9">SMH4607-1</strain>
    </source>
</reference>
<evidence type="ECO:0000256" key="5">
    <source>
        <dbReference type="ARBA" id="ARBA00023002"/>
    </source>
</evidence>
<proteinExistence type="inferred from homology"/>
<evidence type="ECO:0000256" key="6">
    <source>
        <dbReference type="ARBA" id="ARBA00023004"/>
    </source>
</evidence>
<dbReference type="InterPro" id="IPR000627">
    <property type="entry name" value="Intradiol_dOase_C"/>
</dbReference>
<dbReference type="GO" id="GO:0008199">
    <property type="term" value="F:ferric iron binding"/>
    <property type="evidence" value="ECO:0007669"/>
    <property type="project" value="InterPro"/>
</dbReference>
<dbReference type="EMBL" id="JAUKUA010000001">
    <property type="protein sequence ID" value="KAK0729670.1"/>
    <property type="molecule type" value="Genomic_DNA"/>
</dbReference>
<organism evidence="9 10">
    <name type="scientific">Lasiosphaeris hirsuta</name>
    <dbReference type="NCBI Taxonomy" id="260670"/>
    <lineage>
        <taxon>Eukaryota</taxon>
        <taxon>Fungi</taxon>
        <taxon>Dikarya</taxon>
        <taxon>Ascomycota</taxon>
        <taxon>Pezizomycotina</taxon>
        <taxon>Sordariomycetes</taxon>
        <taxon>Sordariomycetidae</taxon>
        <taxon>Sordariales</taxon>
        <taxon>Lasiosphaeriaceae</taxon>
        <taxon>Lasiosphaeris</taxon>
    </lineage>
</organism>
<protein>
    <submittedName>
        <fullName evidence="9">Intradiol ring-cleavage dioxygenase</fullName>
    </submittedName>
</protein>
<dbReference type="PANTHER" id="PTHR33711:SF7">
    <property type="entry name" value="INTRADIOL RING-CLEAVAGE DIOXYGENASES DOMAIN-CONTAINING PROTEIN-RELATED"/>
    <property type="match status" value="1"/>
</dbReference>
<dbReference type="InterPro" id="IPR015889">
    <property type="entry name" value="Intradiol_dOase_core"/>
</dbReference>
<dbReference type="SUPFAM" id="SSF49482">
    <property type="entry name" value="Aromatic compound dioxygenase"/>
    <property type="match status" value="1"/>
</dbReference>
<dbReference type="Pfam" id="PF00775">
    <property type="entry name" value="Dioxygenase_C"/>
    <property type="match status" value="1"/>
</dbReference>
<dbReference type="InterPro" id="IPR039390">
    <property type="entry name" value="1_2-HQD/HQD"/>
</dbReference>
<dbReference type="InterPro" id="IPR007535">
    <property type="entry name" value="Catechol_dOase_N"/>
</dbReference>
<comment type="caution">
    <text evidence="9">The sequence shown here is derived from an EMBL/GenBank/DDBJ whole genome shotgun (WGS) entry which is preliminary data.</text>
</comment>
<evidence type="ECO:0000256" key="1">
    <source>
        <dbReference type="ARBA" id="ARBA00001965"/>
    </source>
</evidence>
<keyword evidence="4 9" id="KW-0223">Dioxygenase</keyword>
<comment type="cofactor">
    <cofactor evidence="1">
        <name>Fe(3+)</name>
        <dbReference type="ChEBI" id="CHEBI:29034"/>
    </cofactor>
</comment>
<accession>A0AA40B8N2</accession>
<comment type="similarity">
    <text evidence="2">Belongs to the intradiol ring-cleavage dioxygenase family.</text>
</comment>
<sequence length="337" mass="37489">MAPFDPAAPAVAGANAPILLDLTIDNITPNTIRINSQSANARLTYLMSRLVTHLHDFARETRLSTDEWMAAITFLIGCGQISNDVRNEFILLSDVFGLSLLVDNINHPKPPKGTEGSVLGPFHTHDAPVLPNGSTMTSDPAGEPMLALCTVTDTHGAPIEGVRIDIWETDSSGHYDVQHADREEPSERCVMVSDAEGRFWFQGLKPVSYPIPHDGPVGKLLQQLSRHCWRPAHVHFMFGKDGWDRLITALYLRGDPYETSDAVFGVKQSLVIDLDKVDKETAEKYGVKEGIWLLRHDFVLTTQEDTEKLRDRLATEALEKLGLRMKLIDHLPIPDLD</sequence>
<dbReference type="AlphaFoldDB" id="A0AA40B8N2"/>
<evidence type="ECO:0000256" key="4">
    <source>
        <dbReference type="ARBA" id="ARBA00022964"/>
    </source>
</evidence>
<dbReference type="PANTHER" id="PTHR33711">
    <property type="entry name" value="DIOXYGENASE, PUTATIVE (AFU_ORTHOLOGUE AFUA_2G02910)-RELATED"/>
    <property type="match status" value="1"/>
</dbReference>
<evidence type="ECO:0000256" key="2">
    <source>
        <dbReference type="ARBA" id="ARBA00007825"/>
    </source>
</evidence>
<keyword evidence="5" id="KW-0560">Oxidoreductase</keyword>
<name>A0AA40B8N2_9PEZI</name>
<feature type="domain" description="Catechol dioxygenase N-terminal" evidence="8">
    <location>
        <begin position="40"/>
        <end position="112"/>
    </location>
</feature>
<evidence type="ECO:0000313" key="9">
    <source>
        <dbReference type="EMBL" id="KAK0729670.1"/>
    </source>
</evidence>
<dbReference type="CDD" id="cd03461">
    <property type="entry name" value="1_2-HQD"/>
    <property type="match status" value="1"/>
</dbReference>
<keyword evidence="10" id="KW-1185">Reference proteome</keyword>
<dbReference type="InterPro" id="IPR050770">
    <property type="entry name" value="Intradiol_RC_Dioxygenase"/>
</dbReference>
<keyword evidence="3" id="KW-0479">Metal-binding</keyword>
<evidence type="ECO:0000256" key="3">
    <source>
        <dbReference type="ARBA" id="ARBA00022723"/>
    </source>
</evidence>
<evidence type="ECO:0000259" key="7">
    <source>
        <dbReference type="Pfam" id="PF00775"/>
    </source>
</evidence>
<dbReference type="Pfam" id="PF04444">
    <property type="entry name" value="Dioxygenase_N"/>
    <property type="match status" value="1"/>
</dbReference>
<evidence type="ECO:0000313" key="10">
    <source>
        <dbReference type="Proteomes" id="UP001172102"/>
    </source>
</evidence>
<feature type="domain" description="Intradiol ring-cleavage dioxygenases" evidence="7">
    <location>
        <begin position="120"/>
        <end position="288"/>
    </location>
</feature>